<gene>
    <name evidence="3" type="ORF">DPCES_3991</name>
</gene>
<name>A0A098B685_DESHA</name>
<protein>
    <submittedName>
        <fullName evidence="3">Prokaryotic membrane lipoprotein lipid attachment site profile</fullName>
    </submittedName>
</protein>
<organism evidence="3">
    <name type="scientific">Desulfitobacterium hafniense</name>
    <name type="common">Desulfitobacterium frappieri</name>
    <dbReference type="NCBI Taxonomy" id="49338"/>
    <lineage>
        <taxon>Bacteria</taxon>
        <taxon>Bacillati</taxon>
        <taxon>Bacillota</taxon>
        <taxon>Clostridia</taxon>
        <taxon>Eubacteriales</taxon>
        <taxon>Desulfitobacteriaceae</taxon>
        <taxon>Desulfitobacterium</taxon>
    </lineage>
</organism>
<sequence>MGMTAVKKWNSIKNKKSKVWCGCASLLIVMLLSACTNPALSGDQTDNTPPPSEPPGVSAPAQDTPVSNGTEHEATQPTAPAVQKYYNYFVDHHTLVDNRVFTINENTLQDDVIYFAFMNTEPAEGTSANIRTQKQVDDVLMKYFGIKPKRYSTGISSMTASGDVQMGSVIEDVIRVHRLLLKQLTDNGNGSYSAVFKLYQIQTDRVLPDLDRRILEGDPGMEVYHTQDVKATFTEIPEGESYYLKFSEFTLIPREGPFASPPQETDYLKKVSRDELKSFHGLAIGMTLDEAKKLLKLPEGAYEYREDSYADYTLVNADGWSYTFRTLPKEKSDDKNQYLMAINIRDYLDVIFRDIKLGDAYEDVIKKFPSGQEEGQLPGSPDSYFTRDYRFASTLHNVDIFTGDVHIAMLFGRYDTLAWADIYSTDY</sequence>
<accession>A0A098B685</accession>
<dbReference type="EMBL" id="LK996017">
    <property type="protein sequence ID" value="CDX03877.1"/>
    <property type="molecule type" value="Genomic_DNA"/>
</dbReference>
<keyword evidence="2" id="KW-0732">Signal</keyword>
<feature type="chain" id="PRO_5001938529" evidence="2">
    <location>
        <begin position="42"/>
        <end position="427"/>
    </location>
</feature>
<dbReference type="PATRIC" id="fig|49338.4.peg.4289"/>
<dbReference type="PROSITE" id="PS51257">
    <property type="entry name" value="PROKAR_LIPOPROTEIN"/>
    <property type="match status" value="1"/>
</dbReference>
<evidence type="ECO:0000256" key="1">
    <source>
        <dbReference type="SAM" id="MobiDB-lite"/>
    </source>
</evidence>
<reference evidence="3" key="1">
    <citation type="submission" date="2014-07" db="EMBL/GenBank/DDBJ databases">
        <authorList>
            <person name="Hornung V.Bastian."/>
        </authorList>
    </citation>
    <scope>NUCLEOTIDE SEQUENCE</scope>
    <source>
        <strain evidence="3">PCE-S</strain>
    </source>
</reference>
<feature type="signal peptide" evidence="2">
    <location>
        <begin position="1"/>
        <end position="41"/>
    </location>
</feature>
<proteinExistence type="predicted"/>
<evidence type="ECO:0000313" key="3">
    <source>
        <dbReference type="EMBL" id="CDX03877.1"/>
    </source>
</evidence>
<evidence type="ECO:0000256" key="2">
    <source>
        <dbReference type="SAM" id="SignalP"/>
    </source>
</evidence>
<keyword evidence="3" id="KW-0449">Lipoprotein</keyword>
<feature type="region of interest" description="Disordered" evidence="1">
    <location>
        <begin position="41"/>
        <end position="77"/>
    </location>
</feature>
<dbReference type="AlphaFoldDB" id="A0A098B685"/>